<evidence type="ECO:0000256" key="1">
    <source>
        <dbReference type="SAM" id="MobiDB-lite"/>
    </source>
</evidence>
<reference evidence="2 3" key="1">
    <citation type="submission" date="2019-04" db="EMBL/GenBank/DDBJ databases">
        <authorList>
            <person name="Van Vliet M D."/>
        </authorList>
    </citation>
    <scope>NUCLEOTIDE SEQUENCE [LARGE SCALE GENOMIC DNA]</scope>
    <source>
        <strain evidence="2 3">F1</strain>
    </source>
</reference>
<dbReference type="SUPFAM" id="SSF52540">
    <property type="entry name" value="P-loop containing nucleoside triphosphate hydrolases"/>
    <property type="match status" value="1"/>
</dbReference>
<keyword evidence="3" id="KW-1185">Reference proteome</keyword>
<evidence type="ECO:0000313" key="3">
    <source>
        <dbReference type="Proteomes" id="UP000366872"/>
    </source>
</evidence>
<feature type="region of interest" description="Disordered" evidence="1">
    <location>
        <begin position="836"/>
        <end position="856"/>
    </location>
</feature>
<name>A0A6C2TYY1_PONDE</name>
<evidence type="ECO:0000313" key="2">
    <source>
        <dbReference type="EMBL" id="VGO12827.1"/>
    </source>
</evidence>
<protein>
    <submittedName>
        <fullName evidence="2">Uncharacterized protein</fullName>
    </submittedName>
</protein>
<feature type="compositionally biased region" description="Basic and acidic residues" evidence="1">
    <location>
        <begin position="836"/>
        <end position="845"/>
    </location>
</feature>
<sequence>MGNIFEIDKELIKSVDDETARELVARLCRAELRSQGLPESAVMWGGDQRATDGGVDVFIDCPRALNAPDFVPKQQTVIQVKAEKFPPSKITPEMAPTGNIRPAIVEVSLSGGAYLIISTKDDVSYKALKARTDAVRDCLAEHKIGANVQSGFYDSRRLADWVEKHPSVATWLRAQVGQPLKGWRPYEPWAYKEQDVDAEYLIDDEVRAFVPEGDEEVGISQAIEQLRSDLANPGSVRLVGLSGVGKTRLVQALFDFRVCPETTALSKNNVIYADLAGEPVPSPNSMLETLLSQQSDTVVVVDNCGSETHNKLTELITKRGDNLLKLITIEYDIRDELPEDTRCYRLEGVSWEVLRKMLALRYPRLSHNDIDCIASFSDGNARVAYALASTAESGGELSRLGDGELFERLFRQKKTASEELLRCAEAASLLYSFDWSDSASNGELALLAGFADVSVRTFRRNMNELSRRGLLQARGQWRAILPHAIANGLAKRIVETEIGDDLLEAFVIHGTERVARSFCRRLGYLHDCPEAIAIASAMFSVNGKMSDLATLTRFELQMFDNLAPLDPAGALSAISREVETGNYKNHMLSFKDHFARTARLIAYEPAYFERAALILQKVALKEPDNGNRNSIREMLVSLFYCHLSGTHASLDQRHKFAENLLSSDKQGERDLGFELVEAGLKTSNFISMHGCEFGAHRRNYGWWPRSVEDIKGWYIPWIDLLIDLGKRGDSDGARSRLLLAESLRGLWELDSYGIGEKLMEAAKCFHPIDGWIEGWLGVRRTLRYDAEDHPPETVSKLRRMEDFLKPSGLEGKIRACVLARGDFAYDIEDEENLAAKSDEKLSSSDRHRRASMNAEKLGEQATAEMELLVSLLPALCSRNGGHHFEFGRGVGLHCDDPESLLKEVKTVVQVVGSDKFNPLWLRGFMNGWNDSTAEAVSKFLDEALEDEVWRNWFVELQLQAGIGGKAFQRLMTALEPDMCPTRQFGYLAHGRATEKFAVPQLMELMNKLAQRDDGGLVRSLDVLSMAVYGAQDMSDDYKSELGCGIREFLLRIDWLKLSDDTNGQISHDIEKTMGFVVETADVPSVLDSVVKRVLWEEDESYIRYDDLRKRALKPIFKRFPRYALDMVCAPENPKALERMEALLSDSFTRLRNETILDHVPKNVLIEWCNEDSNARYPFAAEICKLFETQGENQLPDSLTEVALELVWRTPNPTEVVRIFVRRFYPHSWSGSLSKTLEARLPLFDQLIPEGHDEIRSIVEAEKASFEVAIASEKEREKNRERSRDSSFE</sequence>
<dbReference type="InterPro" id="IPR027417">
    <property type="entry name" value="P-loop_NTPase"/>
</dbReference>
<feature type="compositionally biased region" description="Basic and acidic residues" evidence="1">
    <location>
        <begin position="1271"/>
        <end position="1288"/>
    </location>
</feature>
<dbReference type="EMBL" id="CAAHFG010000001">
    <property type="protein sequence ID" value="VGO12827.1"/>
    <property type="molecule type" value="Genomic_DNA"/>
</dbReference>
<proteinExistence type="predicted"/>
<dbReference type="Proteomes" id="UP000366872">
    <property type="component" value="Unassembled WGS sequence"/>
</dbReference>
<feature type="region of interest" description="Disordered" evidence="1">
    <location>
        <begin position="1269"/>
        <end position="1288"/>
    </location>
</feature>
<organism evidence="2 3">
    <name type="scientific">Pontiella desulfatans</name>
    <dbReference type="NCBI Taxonomy" id="2750659"/>
    <lineage>
        <taxon>Bacteria</taxon>
        <taxon>Pseudomonadati</taxon>
        <taxon>Kiritimatiellota</taxon>
        <taxon>Kiritimatiellia</taxon>
        <taxon>Kiritimatiellales</taxon>
        <taxon>Pontiellaceae</taxon>
        <taxon>Pontiella</taxon>
    </lineage>
</organism>
<accession>A0A6C2TYY1</accession>
<gene>
    <name evidence="2" type="ORF">PDESU_01381</name>
</gene>